<feature type="region of interest" description="Disordered" evidence="1">
    <location>
        <begin position="340"/>
        <end position="366"/>
    </location>
</feature>
<feature type="domain" description="Rab-GAP TBC" evidence="2">
    <location>
        <begin position="61"/>
        <end position="254"/>
    </location>
</feature>
<dbReference type="InterPro" id="IPR035969">
    <property type="entry name" value="Rab-GAP_TBC_sf"/>
</dbReference>
<evidence type="ECO:0000256" key="1">
    <source>
        <dbReference type="SAM" id="MobiDB-lite"/>
    </source>
</evidence>
<reference evidence="3 4" key="1">
    <citation type="journal article" date="2023" name="IScience">
        <title>Expanded male sex-determining region conserved during the evolution of homothallism in the green alga Volvox.</title>
        <authorList>
            <person name="Yamamoto K."/>
            <person name="Matsuzaki R."/>
            <person name="Mahakham W."/>
            <person name="Heman W."/>
            <person name="Sekimoto H."/>
            <person name="Kawachi M."/>
            <person name="Minakuchi Y."/>
            <person name="Toyoda A."/>
            <person name="Nozaki H."/>
        </authorList>
    </citation>
    <scope>NUCLEOTIDE SEQUENCE [LARGE SCALE GENOMIC DNA]</scope>
    <source>
        <strain evidence="3 4">NIES-4468</strain>
    </source>
</reference>
<sequence length="366" mass="40561">MASGPQDIYEFTIAYKGPDQAVDYQLARNLYAVQEKAWEKYAAEKRLPNSRSKRKKLIRKGVPPNLRPWVWFEVSGAKQLMVSQPGNSYYPNLVKAAASMSKVSSQVELDLPRTFPGHPYLSCPTTGQVAMRRILTSYSLRNPKVGYCQGLNFIVGVMLMAMDRNEEHTFWLLAALVENICYQGSFGENLCGCHVEMKTLQDLVAAKIPRLGAHMKAITCDISLIATDWFLTVYCVSMPPESACRVLDALLNEGAKVLFRVALGLLKTAEARLLRLDNADSHHRLGPAGELMKWVKDFVASILHIEPIMEVAFDGIGRLSLSKVDSVRKAKALEVQAFMEERRQKASPHSNGASPGVGTGNRSTGT</sequence>
<evidence type="ECO:0000313" key="4">
    <source>
        <dbReference type="Proteomes" id="UP001165090"/>
    </source>
</evidence>
<dbReference type="Gene3D" id="1.10.8.270">
    <property type="entry name" value="putative rabgap domain of human tbc1 domain family member 14 like domains"/>
    <property type="match status" value="1"/>
</dbReference>
<dbReference type="PROSITE" id="PS50086">
    <property type="entry name" value="TBC_RABGAP"/>
    <property type="match status" value="1"/>
</dbReference>
<dbReference type="SUPFAM" id="SSF47923">
    <property type="entry name" value="Ypt/Rab-GAP domain of gyp1p"/>
    <property type="match status" value="2"/>
</dbReference>
<dbReference type="PANTHER" id="PTHR47219:SF20">
    <property type="entry name" value="TBC1 DOMAIN FAMILY MEMBER 2B"/>
    <property type="match status" value="1"/>
</dbReference>
<dbReference type="Proteomes" id="UP001165090">
    <property type="component" value="Unassembled WGS sequence"/>
</dbReference>
<dbReference type="InterPro" id="IPR000195">
    <property type="entry name" value="Rab-GAP-TBC_dom"/>
</dbReference>
<dbReference type="InterPro" id="IPR050302">
    <property type="entry name" value="Rab_GAP_TBC_domain"/>
</dbReference>
<evidence type="ECO:0000313" key="3">
    <source>
        <dbReference type="EMBL" id="GLI62220.1"/>
    </source>
</evidence>
<dbReference type="PANTHER" id="PTHR47219">
    <property type="entry name" value="RAB GTPASE-ACTIVATING PROTEIN 1-LIKE"/>
    <property type="match status" value="1"/>
</dbReference>
<protein>
    <recommendedName>
        <fullName evidence="2">Rab-GAP TBC domain-containing protein</fullName>
    </recommendedName>
</protein>
<comment type="caution">
    <text evidence="3">The sequence shown here is derived from an EMBL/GenBank/DDBJ whole genome shotgun (WGS) entry which is preliminary data.</text>
</comment>
<proteinExistence type="predicted"/>
<organism evidence="3 4">
    <name type="scientific">Volvox africanus</name>
    <dbReference type="NCBI Taxonomy" id="51714"/>
    <lineage>
        <taxon>Eukaryota</taxon>
        <taxon>Viridiplantae</taxon>
        <taxon>Chlorophyta</taxon>
        <taxon>core chlorophytes</taxon>
        <taxon>Chlorophyceae</taxon>
        <taxon>CS clade</taxon>
        <taxon>Chlamydomonadales</taxon>
        <taxon>Volvocaceae</taxon>
        <taxon>Volvox</taxon>
    </lineage>
</organism>
<name>A0ABQ5RX59_9CHLO</name>
<dbReference type="Pfam" id="PF00566">
    <property type="entry name" value="RabGAP-TBC"/>
    <property type="match status" value="1"/>
</dbReference>
<evidence type="ECO:0000259" key="2">
    <source>
        <dbReference type="PROSITE" id="PS50086"/>
    </source>
</evidence>
<accession>A0ABQ5RX59</accession>
<dbReference type="EMBL" id="BSDZ01000011">
    <property type="protein sequence ID" value="GLI62220.1"/>
    <property type="molecule type" value="Genomic_DNA"/>
</dbReference>
<dbReference type="SMART" id="SM00164">
    <property type="entry name" value="TBC"/>
    <property type="match status" value="1"/>
</dbReference>
<dbReference type="Gene3D" id="1.10.472.80">
    <property type="entry name" value="Ypt/Rab-GAP domain of gyp1p, domain 3"/>
    <property type="match status" value="1"/>
</dbReference>
<gene>
    <name evidence="3" type="ORF">VaNZ11_004816</name>
</gene>
<keyword evidence="4" id="KW-1185">Reference proteome</keyword>